<protein>
    <submittedName>
        <fullName evidence="1">Uncharacterized protein</fullName>
    </submittedName>
</protein>
<keyword evidence="2" id="KW-1185">Reference proteome</keyword>
<dbReference type="Proteomes" id="UP001521184">
    <property type="component" value="Unassembled WGS sequence"/>
</dbReference>
<proteinExistence type="predicted"/>
<name>A0ABR3TTH4_9PEZI</name>
<reference evidence="1 2" key="1">
    <citation type="journal article" date="2023" name="Plant Dis.">
        <title>First Report of Diplodia intermedia Causing Canker and Dieback Diseases on Apple Trees in Canada.</title>
        <authorList>
            <person name="Ellouze W."/>
            <person name="Ilyukhin E."/>
            <person name="Sulman M."/>
            <person name="Ali S."/>
        </authorList>
    </citation>
    <scope>NUCLEOTIDE SEQUENCE [LARGE SCALE GENOMIC DNA]</scope>
    <source>
        <strain evidence="1 2">M45-28</strain>
    </source>
</reference>
<accession>A0ABR3TTH4</accession>
<sequence>MSERRTRYLKNIKALWHAFLVHNNIDTHRKGLSDITPDPERISVQHFKSWSEKVFTPNGTNYTDTCSMSRSFGQHKRSLGHDDIALNAMESNLERLIGYRPQIQRELSQEAPTLRERGMRNAEMPQYGWDSEEVRRLKEFRIPREDVIRSNDGVKPLAIPANTNTIPTKNIALGQRLEKCDDRLTAKVQSDCQECWTLLKAALIVLYGTSCGTNGSRLRIDAPPAPQALVENDIMLVLDKAHPEQRRADAFVNSEKRETGVTLAMWVYFIANDEAFTAEYQTIAGPLDDPTTTRGPTEYPLIIRTYDTKVKWDVEIARQIAGSKDGLIYDGVAFKAIPAFFTDYFEDGSNVGREEPLVPVGQEMRFPVWAVHNDQVVQLKATTRYVGGLYLIRNHEDDTLSGFAVLAVAGNLEKPDFLRLWFLCTDGDVQTDELSPQTLEDWFLAYSALPIMAIFKTNVSY</sequence>
<organism evidence="1 2">
    <name type="scientific">Diplodia intermedia</name>
    <dbReference type="NCBI Taxonomy" id="856260"/>
    <lineage>
        <taxon>Eukaryota</taxon>
        <taxon>Fungi</taxon>
        <taxon>Dikarya</taxon>
        <taxon>Ascomycota</taxon>
        <taxon>Pezizomycotina</taxon>
        <taxon>Dothideomycetes</taxon>
        <taxon>Dothideomycetes incertae sedis</taxon>
        <taxon>Botryosphaeriales</taxon>
        <taxon>Botryosphaeriaceae</taxon>
        <taxon>Diplodia</taxon>
    </lineage>
</organism>
<comment type="caution">
    <text evidence="1">The sequence shown here is derived from an EMBL/GenBank/DDBJ whole genome shotgun (WGS) entry which is preliminary data.</text>
</comment>
<gene>
    <name evidence="1" type="ORF">SLS58_004659</name>
</gene>
<evidence type="ECO:0000313" key="1">
    <source>
        <dbReference type="EMBL" id="KAL1643644.1"/>
    </source>
</evidence>
<dbReference type="EMBL" id="JAKEKT020000026">
    <property type="protein sequence ID" value="KAL1643644.1"/>
    <property type="molecule type" value="Genomic_DNA"/>
</dbReference>
<evidence type="ECO:0000313" key="2">
    <source>
        <dbReference type="Proteomes" id="UP001521184"/>
    </source>
</evidence>